<dbReference type="RefSeq" id="WP_213109978.1">
    <property type="nucleotide sequence ID" value="NZ_JAGYPJ010000001.1"/>
</dbReference>
<comment type="caution">
    <text evidence="1">The sequence shown here is derived from an EMBL/GenBank/DDBJ whole genome shotgun (WGS) entry which is preliminary data.</text>
</comment>
<name>A0A942TL89_9BACI</name>
<sequence length="47" mass="5273">MVKNEAEAVIMGCIEIPIILSDVEMDVPFIDPNEIIAKRVVKIAKYN</sequence>
<protein>
    <recommendedName>
        <fullName evidence="3">Aspartate racemase</fullName>
    </recommendedName>
</protein>
<evidence type="ECO:0000313" key="1">
    <source>
        <dbReference type="EMBL" id="MBS4199288.1"/>
    </source>
</evidence>
<dbReference type="InterPro" id="IPR001920">
    <property type="entry name" value="Asp/Glu_race"/>
</dbReference>
<keyword evidence="2" id="KW-1185">Reference proteome</keyword>
<dbReference type="EMBL" id="JAGYPJ010000001">
    <property type="protein sequence ID" value="MBS4199288.1"/>
    <property type="molecule type" value="Genomic_DNA"/>
</dbReference>
<dbReference type="Proteomes" id="UP000682713">
    <property type="component" value="Unassembled WGS sequence"/>
</dbReference>
<organism evidence="1 2">
    <name type="scientific">Lederbergia citrisecunda</name>
    <dbReference type="NCBI Taxonomy" id="2833583"/>
    <lineage>
        <taxon>Bacteria</taxon>
        <taxon>Bacillati</taxon>
        <taxon>Bacillota</taxon>
        <taxon>Bacilli</taxon>
        <taxon>Bacillales</taxon>
        <taxon>Bacillaceae</taxon>
        <taxon>Lederbergia</taxon>
    </lineage>
</organism>
<dbReference type="Gene3D" id="3.40.50.1860">
    <property type="match status" value="1"/>
</dbReference>
<proteinExistence type="predicted"/>
<accession>A0A942TL89</accession>
<evidence type="ECO:0008006" key="3">
    <source>
        <dbReference type="Google" id="ProtNLM"/>
    </source>
</evidence>
<dbReference type="GO" id="GO:0016855">
    <property type="term" value="F:racemase and epimerase activity, acting on amino acids and derivatives"/>
    <property type="evidence" value="ECO:0007669"/>
    <property type="project" value="InterPro"/>
</dbReference>
<dbReference type="SUPFAM" id="SSF53681">
    <property type="entry name" value="Aspartate/glutamate racemase"/>
    <property type="match status" value="1"/>
</dbReference>
<evidence type="ECO:0000313" key="2">
    <source>
        <dbReference type="Proteomes" id="UP000682713"/>
    </source>
</evidence>
<dbReference type="AlphaFoldDB" id="A0A942TL89"/>
<gene>
    <name evidence="1" type="ORF">KHA93_06415</name>
</gene>
<reference evidence="1 2" key="1">
    <citation type="submission" date="2021-05" db="EMBL/GenBank/DDBJ databases">
        <title>Novel Bacillus species.</title>
        <authorList>
            <person name="Liu G."/>
        </authorList>
    </citation>
    <scope>NUCLEOTIDE SEQUENCE [LARGE SCALE GENOMIC DNA]</scope>
    <source>
        <strain evidence="1 2">FJAT-49732</strain>
    </source>
</reference>